<reference evidence="3" key="4">
    <citation type="submission" date="2019-09" db="EMBL/GenBank/DDBJ databases">
        <authorList>
            <consortium name="PulseNet: The National Subtyping Network for Foodborne Disease Surveillance"/>
            <person name="Tarr C.L."/>
            <person name="Trees E."/>
            <person name="Katz L.S."/>
            <person name="Carleton-Romer H.A."/>
            <person name="Stroika S."/>
            <person name="Kucerova Z."/>
            <person name="Roache K.F."/>
            <person name="Sabol A.L."/>
            <person name="Besser J."/>
            <person name="Gerner-Smidt P."/>
        </authorList>
    </citation>
    <scope>NUCLEOTIDE SEQUENCE</scope>
    <source>
        <strain evidence="3">PNUSAL005605</strain>
    </source>
</reference>
<dbReference type="AlphaFoldDB" id="A0A618YN65"/>
<dbReference type="EMBL" id="AABEKN010000003">
    <property type="protein sequence ID" value="EAG9353982.1"/>
    <property type="molecule type" value="Genomic_DNA"/>
</dbReference>
<name>A0A618YN65_LISMN</name>
<dbReference type="Proteomes" id="UP000840197">
    <property type="component" value="Unassembled WGS sequence"/>
</dbReference>
<evidence type="ECO:0000313" key="5">
    <source>
        <dbReference type="EMBL" id="KAA9447440.1"/>
    </source>
</evidence>
<organism evidence="3">
    <name type="scientific">Listeria monocytogenes</name>
    <dbReference type="NCBI Taxonomy" id="1639"/>
    <lineage>
        <taxon>Bacteria</taxon>
        <taxon>Bacillati</taxon>
        <taxon>Bacillota</taxon>
        <taxon>Bacilli</taxon>
        <taxon>Bacillales</taxon>
        <taxon>Listeriaceae</taxon>
        <taxon>Listeria</taxon>
    </lineage>
</organism>
<sequence length="84" mass="9208">MITTKKNKDICALIFSIISFFVPFGLIISILTLISSKRSIRVEATSINKTTKVLSIISIICSILIIISAIVGVITFFSSKNNLM</sequence>
<evidence type="ECO:0000313" key="8">
    <source>
        <dbReference type="Proteomes" id="UP000840197"/>
    </source>
</evidence>
<evidence type="ECO:0000313" key="2">
    <source>
        <dbReference type="EMBL" id="EAG9353982.1"/>
    </source>
</evidence>
<keyword evidence="1" id="KW-1133">Transmembrane helix</keyword>
<evidence type="ECO:0000313" key="6">
    <source>
        <dbReference type="Proteomes" id="UP000460224"/>
    </source>
</evidence>
<evidence type="ECO:0000313" key="4">
    <source>
        <dbReference type="EMBL" id="HAB8399044.1"/>
    </source>
</evidence>
<dbReference type="EMBL" id="AAKDDJ010000002">
    <property type="protein sequence ID" value="ECQ8473704.1"/>
    <property type="molecule type" value="Genomic_DNA"/>
</dbReference>
<reference evidence="2 7" key="3">
    <citation type="submission" date="2019-04" db="EMBL/GenBank/DDBJ databases">
        <authorList>
            <consortium name="GenomeTrakr network: Whole genome sequencing for foodborne pathogen traceback"/>
        </authorList>
    </citation>
    <scope>NUCLEOTIDE SEQUENCE [LARGE SCALE GENOMIC DNA]</scope>
    <source>
        <strain evidence="2 7">CFSAN072502</strain>
    </source>
</reference>
<comment type="caution">
    <text evidence="3">The sequence shown here is derived from an EMBL/GenBank/DDBJ whole genome shotgun (WGS) entry which is preliminary data.</text>
</comment>
<accession>A0A618YN65</accession>
<proteinExistence type="predicted"/>
<dbReference type="EMBL" id="QDAY01000006">
    <property type="protein sequence ID" value="KAA9447440.1"/>
    <property type="molecule type" value="Genomic_DNA"/>
</dbReference>
<reference evidence="4 8" key="1">
    <citation type="journal article" date="2018" name="Genome Biol.">
        <title>SKESA: strategic k-mer extension for scrupulous assemblies.</title>
        <authorList>
            <person name="Souvorov A."/>
            <person name="Agarwala R."/>
            <person name="Lipman D.J."/>
        </authorList>
    </citation>
    <scope>NUCLEOTIDE SEQUENCE [LARGE SCALE GENOMIC DNA]</scope>
    <source>
        <strain evidence="4 8">CFIAFB20130012</strain>
    </source>
</reference>
<evidence type="ECO:0008006" key="9">
    <source>
        <dbReference type="Google" id="ProtNLM"/>
    </source>
</evidence>
<evidence type="ECO:0000256" key="1">
    <source>
        <dbReference type="SAM" id="Phobius"/>
    </source>
</evidence>
<keyword evidence="1" id="KW-0812">Transmembrane</keyword>
<evidence type="ECO:0000313" key="7">
    <source>
        <dbReference type="Proteomes" id="UP000524387"/>
    </source>
</evidence>
<dbReference type="Proteomes" id="UP000524387">
    <property type="component" value="Unassembled WGS sequence"/>
</dbReference>
<protein>
    <recommendedName>
        <fullName evidence="9">DUF4190 domain-containing protein</fullName>
    </recommendedName>
</protein>
<feature type="transmembrane region" description="Helical" evidence="1">
    <location>
        <begin position="54"/>
        <end position="77"/>
    </location>
</feature>
<dbReference type="Proteomes" id="UP000460224">
    <property type="component" value="Unassembled WGS sequence"/>
</dbReference>
<reference evidence="4" key="5">
    <citation type="submission" date="2020-01" db="EMBL/GenBank/DDBJ databases">
        <authorList>
            <consortium name="NCBI Pathogen Detection Project"/>
        </authorList>
    </citation>
    <scope>NUCLEOTIDE SEQUENCE</scope>
    <source>
        <strain evidence="4">CFIAFB20130012</strain>
    </source>
</reference>
<dbReference type="RefSeq" id="WP_031644399.1">
    <property type="nucleotide sequence ID" value="NZ_CP015593.1"/>
</dbReference>
<feature type="transmembrane region" description="Helical" evidence="1">
    <location>
        <begin position="12"/>
        <end position="34"/>
    </location>
</feature>
<gene>
    <name evidence="2" type="ORF">CW895_09195</name>
    <name evidence="5" type="ORF">DCK61_14095</name>
    <name evidence="3" type="ORF">F0034_04745</name>
    <name evidence="4" type="ORF">GYR60_11010</name>
</gene>
<dbReference type="EMBL" id="DAAIHR010000010">
    <property type="protein sequence ID" value="HAB8399044.1"/>
    <property type="molecule type" value="Genomic_DNA"/>
</dbReference>
<reference evidence="5 6" key="2">
    <citation type="submission" date="2018-04" db="EMBL/GenBank/DDBJ databases">
        <title>Genome Analysis of a Prevalent Clone of Listeria monocytogenes Sequence Type 87 in China.</title>
        <authorList>
            <person name="Wang Y."/>
        </authorList>
    </citation>
    <scope>NUCLEOTIDE SEQUENCE [LARGE SCALE GENOMIC DNA]</scope>
    <source>
        <strain evidence="5 6">ICDC_LM1523</strain>
    </source>
</reference>
<evidence type="ECO:0000313" key="3">
    <source>
        <dbReference type="EMBL" id="ECQ8473704.1"/>
    </source>
</evidence>
<keyword evidence="1" id="KW-0472">Membrane</keyword>